<proteinExistence type="predicted"/>
<sequence length="142" mass="15772">MSAIWPGSSASTILLSTVARLSPLQKRTWQPGGQRSVPEFLSRHDLINVVFVATDSPSPIVISARTVIEGKALLVAQSHNTSILHSEDSSCSCPEKMRMILDSACFLKRPETLRLGYHDQLYPSTETDQAVSRRNHCQYLHP</sequence>
<reference evidence="1" key="1">
    <citation type="submission" date="2014-12" db="EMBL/GenBank/DDBJ databases">
        <title>Insight into the proteome of Arion vulgaris.</title>
        <authorList>
            <person name="Aradska J."/>
            <person name="Bulat T."/>
            <person name="Smidak R."/>
            <person name="Sarate P."/>
            <person name="Gangsoo J."/>
            <person name="Sialana F."/>
            <person name="Bilban M."/>
            <person name="Lubec G."/>
        </authorList>
    </citation>
    <scope>NUCLEOTIDE SEQUENCE</scope>
    <source>
        <tissue evidence="1">Skin</tissue>
    </source>
</reference>
<protein>
    <submittedName>
        <fullName evidence="1">Uncharacterized protein</fullName>
    </submittedName>
</protein>
<dbReference type="AlphaFoldDB" id="A0A0B6YV52"/>
<accession>A0A0B6YV52</accession>
<evidence type="ECO:0000313" key="1">
    <source>
        <dbReference type="EMBL" id="CEK59350.1"/>
    </source>
</evidence>
<name>A0A0B6YV52_9EUPU</name>
<gene>
    <name evidence="1" type="primary">ORF36036</name>
</gene>
<organism evidence="1">
    <name type="scientific">Arion vulgaris</name>
    <dbReference type="NCBI Taxonomy" id="1028688"/>
    <lineage>
        <taxon>Eukaryota</taxon>
        <taxon>Metazoa</taxon>
        <taxon>Spiralia</taxon>
        <taxon>Lophotrochozoa</taxon>
        <taxon>Mollusca</taxon>
        <taxon>Gastropoda</taxon>
        <taxon>Heterobranchia</taxon>
        <taxon>Euthyneura</taxon>
        <taxon>Panpulmonata</taxon>
        <taxon>Eupulmonata</taxon>
        <taxon>Stylommatophora</taxon>
        <taxon>Helicina</taxon>
        <taxon>Arionoidea</taxon>
        <taxon>Arionidae</taxon>
        <taxon>Arion</taxon>
    </lineage>
</organism>
<dbReference type="EMBL" id="HACG01012485">
    <property type="protein sequence ID" value="CEK59350.1"/>
    <property type="molecule type" value="Transcribed_RNA"/>
</dbReference>